<keyword evidence="9" id="KW-1185">Reference proteome</keyword>
<feature type="transmembrane region" description="Helical" evidence="6">
    <location>
        <begin position="258"/>
        <end position="278"/>
    </location>
</feature>
<feature type="transmembrane region" description="Helical" evidence="6">
    <location>
        <begin position="218"/>
        <end position="238"/>
    </location>
</feature>
<comment type="subcellular location">
    <subcellularLocation>
        <location evidence="1">Membrane</location>
    </subcellularLocation>
</comment>
<dbReference type="AlphaFoldDB" id="A0A087VZR4"/>
<dbReference type="InterPro" id="IPR052954">
    <property type="entry name" value="GPCR-Ligand_Int"/>
</dbReference>
<evidence type="ECO:0000256" key="1">
    <source>
        <dbReference type="ARBA" id="ARBA00004370"/>
    </source>
</evidence>
<dbReference type="STRING" id="6211.A0A087VZR4"/>
<reference evidence="8" key="1">
    <citation type="journal article" date="2013" name="Nature">
        <title>The genomes of four tapeworm species reveal adaptations to parasitism.</title>
        <authorList>
            <person name="Tsai I.J."/>
            <person name="Zarowiecki M."/>
            <person name="Holroyd N."/>
            <person name="Garciarrubio A."/>
            <person name="Sanchez-Flores A."/>
            <person name="Brooks K.L."/>
            <person name="Tracey A."/>
            <person name="Bobes R.J."/>
            <person name="Fragoso G."/>
            <person name="Sciutto E."/>
            <person name="Aslett M."/>
            <person name="Beasley H."/>
            <person name="Bennett H.M."/>
            <person name="Cai J."/>
            <person name="Camicia F."/>
            <person name="Clark R."/>
            <person name="Cucher M."/>
            <person name="De Silva N."/>
            <person name="Day T.A."/>
            <person name="Deplazes P."/>
            <person name="Estrada K."/>
            <person name="Fernandez C."/>
            <person name="Holland P.W."/>
            <person name="Hou J."/>
            <person name="Hu S."/>
            <person name="Huckvale T."/>
            <person name="Hung S.S."/>
            <person name="Kamenetzky L."/>
            <person name="Keane J.A."/>
            <person name="Kiss F."/>
            <person name="Koziol U."/>
            <person name="Lambert O."/>
            <person name="Liu K."/>
            <person name="Luo X."/>
            <person name="Luo Y."/>
            <person name="Macchiaroli N."/>
            <person name="Nichol S."/>
            <person name="Paps J."/>
            <person name="Parkinson J."/>
            <person name="Pouchkina-Stantcheva N."/>
            <person name="Riddiford N."/>
            <person name="Rosenzvit M."/>
            <person name="Salinas G."/>
            <person name="Wasmuth J.D."/>
            <person name="Zamanian M."/>
            <person name="Zheng Y."/>
            <person name="Cai X."/>
            <person name="Soberon X."/>
            <person name="Olson P.D."/>
            <person name="Laclette J.P."/>
            <person name="Brehm K."/>
            <person name="Berriman M."/>
            <person name="Garciarrubio A."/>
            <person name="Bobes R.J."/>
            <person name="Fragoso G."/>
            <person name="Sanchez-Flores A."/>
            <person name="Estrada K."/>
            <person name="Cevallos M.A."/>
            <person name="Morett E."/>
            <person name="Gonzalez V."/>
            <person name="Portillo T."/>
            <person name="Ochoa-Leyva A."/>
            <person name="Jose M.V."/>
            <person name="Sciutto E."/>
            <person name="Landa A."/>
            <person name="Jimenez L."/>
            <person name="Valdes V."/>
            <person name="Carrero J.C."/>
            <person name="Larralde C."/>
            <person name="Morales-Montor J."/>
            <person name="Limon-Lason J."/>
            <person name="Soberon X."/>
            <person name="Laclette J.P."/>
        </authorList>
    </citation>
    <scope>NUCLEOTIDE SEQUENCE [LARGE SCALE GENOMIC DNA]</scope>
</reference>
<dbReference type="PANTHER" id="PTHR46641:SF2">
    <property type="entry name" value="FMRFAMIDE RECEPTOR"/>
    <property type="match status" value="1"/>
</dbReference>
<dbReference type="Proteomes" id="UP000017246">
    <property type="component" value="Unassembled WGS sequence"/>
</dbReference>
<feature type="region of interest" description="Disordered" evidence="5">
    <location>
        <begin position="309"/>
        <end position="338"/>
    </location>
</feature>
<dbReference type="InterPro" id="IPR017452">
    <property type="entry name" value="GPCR_Rhodpsn_7TM"/>
</dbReference>
<feature type="transmembrane region" description="Helical" evidence="6">
    <location>
        <begin position="43"/>
        <end position="62"/>
    </location>
</feature>
<keyword evidence="2 6" id="KW-0812">Transmembrane</keyword>
<dbReference type="Gene3D" id="1.20.1070.10">
    <property type="entry name" value="Rhodopsin 7-helix transmembrane proteins"/>
    <property type="match status" value="1"/>
</dbReference>
<evidence type="ECO:0000256" key="3">
    <source>
        <dbReference type="ARBA" id="ARBA00022989"/>
    </source>
</evidence>
<feature type="transmembrane region" description="Helical" evidence="6">
    <location>
        <begin position="123"/>
        <end position="141"/>
    </location>
</feature>
<organism evidence="8 9">
    <name type="scientific">Echinococcus multilocularis</name>
    <name type="common">Fox tapeworm</name>
    <dbReference type="NCBI Taxonomy" id="6211"/>
    <lineage>
        <taxon>Eukaryota</taxon>
        <taxon>Metazoa</taxon>
        <taxon>Spiralia</taxon>
        <taxon>Lophotrochozoa</taxon>
        <taxon>Platyhelminthes</taxon>
        <taxon>Cestoda</taxon>
        <taxon>Eucestoda</taxon>
        <taxon>Cyclophyllidea</taxon>
        <taxon>Taeniidae</taxon>
        <taxon>Echinococcus</taxon>
    </lineage>
</organism>
<evidence type="ECO:0000313" key="9">
    <source>
        <dbReference type="Proteomes" id="UP000017246"/>
    </source>
</evidence>
<evidence type="ECO:0000256" key="4">
    <source>
        <dbReference type="ARBA" id="ARBA00023136"/>
    </source>
</evidence>
<dbReference type="PROSITE" id="PS50262">
    <property type="entry name" value="G_PROTEIN_RECEP_F1_2"/>
    <property type="match status" value="1"/>
</dbReference>
<feature type="transmembrane region" description="Helical" evidence="6">
    <location>
        <begin position="161"/>
        <end position="185"/>
    </location>
</feature>
<reference evidence="8" key="2">
    <citation type="submission" date="2015-11" db="EMBL/GenBank/DDBJ databases">
        <authorList>
            <person name="Zhang Y."/>
            <person name="Guo Z."/>
        </authorList>
    </citation>
    <scope>NUCLEOTIDE SEQUENCE</scope>
</reference>
<evidence type="ECO:0000259" key="7">
    <source>
        <dbReference type="PROSITE" id="PS50262"/>
    </source>
</evidence>
<name>A0A087VZR4_ECHMU</name>
<feature type="compositionally biased region" description="Basic and acidic residues" evidence="5">
    <location>
        <begin position="319"/>
        <end position="338"/>
    </location>
</feature>
<accession>A0A087VZR4</accession>
<dbReference type="OMA" id="VIFNETP"/>
<dbReference type="PANTHER" id="PTHR46641">
    <property type="entry name" value="FMRFAMIDE RECEPTOR-RELATED"/>
    <property type="match status" value="1"/>
</dbReference>
<evidence type="ECO:0000256" key="2">
    <source>
        <dbReference type="ARBA" id="ARBA00022692"/>
    </source>
</evidence>
<dbReference type="OrthoDB" id="6271103at2759"/>
<feature type="domain" description="G-protein coupled receptors family 1 profile" evidence="7">
    <location>
        <begin position="23"/>
        <end position="276"/>
    </location>
</feature>
<evidence type="ECO:0000256" key="5">
    <source>
        <dbReference type="SAM" id="MobiDB-lite"/>
    </source>
</evidence>
<dbReference type="GO" id="GO:0016020">
    <property type="term" value="C:membrane"/>
    <property type="evidence" value="ECO:0007669"/>
    <property type="project" value="UniProtKB-SubCell"/>
</dbReference>
<protein>
    <submittedName>
        <fullName evidence="8">Gpcr rhodopsin superfamily</fullName>
    </submittedName>
</protein>
<keyword evidence="4 6" id="KW-0472">Membrane</keyword>
<dbReference type="SUPFAM" id="SSF81321">
    <property type="entry name" value="Family A G protein-coupled receptor-like"/>
    <property type="match status" value="1"/>
</dbReference>
<keyword evidence="3 6" id="KW-1133">Transmembrane helix</keyword>
<proteinExistence type="predicted"/>
<gene>
    <name evidence="8" type="ORF">EmuJ_000174800</name>
</gene>
<sequence>MSFLHQIFNVYLGVPTALIGVVTSSLSLGFFLRDSTTFLGTRILLFSVSITDISHLALYAFYHLTEDLIQHTPSTRLTVFLAITFYGRNVFELARNWLLVVVALERLLFFLRPIDFVQLWTPAMVTAAVAVVMVSVLLVGIPSLLYQLPDVSLEAERNYRMAYTLMECFFLTILPIVSMIVLFLATKMQVKKTALKHNEICSDTDSSAKRVMGILQTILVTFTVFMIPCFFSSVLHFYCQYYQLCTSPIMEALENGLIAVAKYFSIVISTSNFFIYILQSQGYRQRLIYMLRLQHFRWFRAHGDGGVERMQDTTGGVADTERGERRNRNDRSGDDAEQ</sequence>
<dbReference type="EMBL" id="LN902846">
    <property type="protein sequence ID" value="CDI97933.1"/>
    <property type="molecule type" value="Genomic_DNA"/>
</dbReference>
<evidence type="ECO:0000256" key="6">
    <source>
        <dbReference type="SAM" id="Phobius"/>
    </source>
</evidence>
<evidence type="ECO:0000313" key="8">
    <source>
        <dbReference type="EMBL" id="CDI97933.1"/>
    </source>
</evidence>
<feature type="transmembrane region" description="Helical" evidence="6">
    <location>
        <begin position="12"/>
        <end position="31"/>
    </location>
</feature>